<comment type="caution">
    <text evidence="2">The sequence shown here is derived from an EMBL/GenBank/DDBJ whole genome shotgun (WGS) entry which is preliminary data.</text>
</comment>
<feature type="non-terminal residue" evidence="2">
    <location>
        <position position="169"/>
    </location>
</feature>
<dbReference type="AlphaFoldDB" id="A0ABD0RSV5"/>
<dbReference type="SUPFAM" id="SSF47823">
    <property type="entry name" value="lambda integrase-like, N-terminal domain"/>
    <property type="match status" value="1"/>
</dbReference>
<accession>A0ABD0RSV5</accession>
<feature type="region of interest" description="Disordered" evidence="1">
    <location>
        <begin position="1"/>
        <end position="52"/>
    </location>
</feature>
<dbReference type="EMBL" id="JAMKFB020000002">
    <property type="protein sequence ID" value="KAL0201493.1"/>
    <property type="molecule type" value="Genomic_DNA"/>
</dbReference>
<sequence length="169" mass="17681">SGESAPGRGPSSFSSPVLAGPSMVLGPDFPPRRLSLGDSRGRHHPPSSSGVVEVMGVAPEGARLVASGLSTEVVETILQSRAPSTRKLYALKWKLSLHGADTTGRTQLTAQSDRVSAGLAHSTLEVYVAAISAYHAPLGGMSVGKDPLAVRFLRSALRLRPPVRPWVPS</sequence>
<gene>
    <name evidence="2" type="ORF">M9458_004680</name>
</gene>
<reference evidence="2 3" key="1">
    <citation type="submission" date="2024-05" db="EMBL/GenBank/DDBJ databases">
        <title>Genome sequencing and assembly of Indian major carp, Cirrhinus mrigala (Hamilton, 1822).</title>
        <authorList>
            <person name="Mohindra V."/>
            <person name="Chowdhury L.M."/>
            <person name="Lal K."/>
            <person name="Jena J.K."/>
        </authorList>
    </citation>
    <scope>NUCLEOTIDE SEQUENCE [LARGE SCALE GENOMIC DNA]</scope>
    <source>
        <strain evidence="2">CM1030</strain>
        <tissue evidence="2">Blood</tissue>
    </source>
</reference>
<evidence type="ECO:0000313" key="2">
    <source>
        <dbReference type="EMBL" id="KAL0201493.1"/>
    </source>
</evidence>
<protein>
    <submittedName>
        <fullName evidence="2">Uncharacterized protein</fullName>
    </submittedName>
</protein>
<dbReference type="Proteomes" id="UP001529510">
    <property type="component" value="Unassembled WGS sequence"/>
</dbReference>
<dbReference type="PANTHER" id="PTHR35617:SF3">
    <property type="entry name" value="CORE-BINDING (CB) DOMAIN-CONTAINING PROTEIN"/>
    <property type="match status" value="1"/>
</dbReference>
<name>A0ABD0RSV5_CIRMR</name>
<evidence type="ECO:0000313" key="3">
    <source>
        <dbReference type="Proteomes" id="UP001529510"/>
    </source>
</evidence>
<dbReference type="PANTHER" id="PTHR35617">
    <property type="entry name" value="PHAGE_INTEGRASE DOMAIN-CONTAINING PROTEIN"/>
    <property type="match status" value="1"/>
</dbReference>
<evidence type="ECO:0000256" key="1">
    <source>
        <dbReference type="SAM" id="MobiDB-lite"/>
    </source>
</evidence>
<organism evidence="2 3">
    <name type="scientific">Cirrhinus mrigala</name>
    <name type="common">Mrigala</name>
    <dbReference type="NCBI Taxonomy" id="683832"/>
    <lineage>
        <taxon>Eukaryota</taxon>
        <taxon>Metazoa</taxon>
        <taxon>Chordata</taxon>
        <taxon>Craniata</taxon>
        <taxon>Vertebrata</taxon>
        <taxon>Euteleostomi</taxon>
        <taxon>Actinopterygii</taxon>
        <taxon>Neopterygii</taxon>
        <taxon>Teleostei</taxon>
        <taxon>Ostariophysi</taxon>
        <taxon>Cypriniformes</taxon>
        <taxon>Cyprinidae</taxon>
        <taxon>Labeoninae</taxon>
        <taxon>Labeonini</taxon>
        <taxon>Cirrhinus</taxon>
    </lineage>
</organism>
<proteinExistence type="predicted"/>
<feature type="non-terminal residue" evidence="2">
    <location>
        <position position="1"/>
    </location>
</feature>
<keyword evidence="3" id="KW-1185">Reference proteome</keyword>